<dbReference type="PANTHER" id="PTHR10057">
    <property type="entry name" value="PERIPHERAL-TYPE BENZODIAZEPINE RECEPTOR"/>
    <property type="match status" value="1"/>
</dbReference>
<organism evidence="7 8">
    <name type="scientific">Candidatus Phycorickettsia trachydisci</name>
    <dbReference type="NCBI Taxonomy" id="2115978"/>
    <lineage>
        <taxon>Bacteria</taxon>
        <taxon>Pseudomonadati</taxon>
        <taxon>Pseudomonadota</taxon>
        <taxon>Alphaproteobacteria</taxon>
        <taxon>Rickettsiales</taxon>
        <taxon>Rickettsiaceae</taxon>
        <taxon>Candidatus Phycorickettsia</taxon>
    </lineage>
</organism>
<feature type="transmembrane region" description="Helical" evidence="6">
    <location>
        <begin position="46"/>
        <end position="66"/>
    </location>
</feature>
<gene>
    <name evidence="7" type="ORF">phytr_4030</name>
</gene>
<dbReference type="Gene3D" id="1.20.1260.100">
    <property type="entry name" value="TspO/MBR protein"/>
    <property type="match status" value="1"/>
</dbReference>
<dbReference type="InterPro" id="IPR004307">
    <property type="entry name" value="TspO_MBR"/>
</dbReference>
<keyword evidence="3 6" id="KW-0812">Transmembrane</keyword>
<dbReference type="CDD" id="cd15904">
    <property type="entry name" value="TSPO_MBR"/>
    <property type="match status" value="1"/>
</dbReference>
<dbReference type="InterPro" id="IPR038330">
    <property type="entry name" value="TspO/MBR-related_sf"/>
</dbReference>
<dbReference type="Pfam" id="PF03073">
    <property type="entry name" value="TspO_MBR"/>
    <property type="match status" value="1"/>
</dbReference>
<dbReference type="AlphaFoldDB" id="A0A2P1P7V7"/>
<feature type="transmembrane region" description="Helical" evidence="6">
    <location>
        <begin position="97"/>
        <end position="115"/>
    </location>
</feature>
<accession>A0A2P1P7V7</accession>
<comment type="subcellular location">
    <subcellularLocation>
        <location evidence="1">Membrane</location>
        <topology evidence="1">Multi-pass membrane protein</topology>
    </subcellularLocation>
</comment>
<reference evidence="7 8" key="1">
    <citation type="submission" date="2018-03" db="EMBL/GenBank/DDBJ databases">
        <title>A gene transfer event suggests a long-term partnership between eustigmatophyte algae and a novel lineage of endosymbiotic bacteria.</title>
        <authorList>
            <person name="Yurchenko T."/>
            <person name="Sevcikova T."/>
            <person name="Pribyl P."/>
            <person name="El Karkouri K."/>
            <person name="Klimes V."/>
            <person name="Amaral R."/>
            <person name="Zbrankova V."/>
            <person name="Kim E."/>
            <person name="Raoult D."/>
            <person name="Santos L.M.A."/>
            <person name="Elias M."/>
        </authorList>
    </citation>
    <scope>NUCLEOTIDE SEQUENCE [LARGE SCALE GENOMIC DNA]</scope>
    <source>
        <strain evidence="7">CCALA 838</strain>
    </source>
</reference>
<evidence type="ECO:0000313" key="7">
    <source>
        <dbReference type="EMBL" id="AVP87354.1"/>
    </source>
</evidence>
<evidence type="ECO:0000313" key="8">
    <source>
        <dbReference type="Proteomes" id="UP000241762"/>
    </source>
</evidence>
<feature type="transmembrane region" description="Helical" evidence="6">
    <location>
        <begin position="6"/>
        <end position="25"/>
    </location>
</feature>
<evidence type="ECO:0000256" key="6">
    <source>
        <dbReference type="SAM" id="Phobius"/>
    </source>
</evidence>
<dbReference type="PIRSF" id="PIRSF005859">
    <property type="entry name" value="PBR"/>
    <property type="match status" value="1"/>
</dbReference>
<dbReference type="EMBL" id="CP027845">
    <property type="protein sequence ID" value="AVP87354.1"/>
    <property type="molecule type" value="Genomic_DNA"/>
</dbReference>
<feature type="transmembrane region" description="Helical" evidence="6">
    <location>
        <begin position="72"/>
        <end position="90"/>
    </location>
</feature>
<evidence type="ECO:0000256" key="4">
    <source>
        <dbReference type="ARBA" id="ARBA00022989"/>
    </source>
</evidence>
<dbReference type="OrthoDB" id="9795496at2"/>
<dbReference type="GO" id="GO:0033013">
    <property type="term" value="P:tetrapyrrole metabolic process"/>
    <property type="evidence" value="ECO:0007669"/>
    <property type="project" value="UniProtKB-ARBA"/>
</dbReference>
<protein>
    <submittedName>
        <fullName evidence="7">Tryptophan-rich sensory protein</fullName>
    </submittedName>
</protein>
<sequence length="146" mass="17017">MQKFKYEILGSIYCLALGMLSGYISGSGNSEWYQNLIKPSFQPPSWIFGPVWTILYIMIGIALAKVWNTKNVGLFIFQLMLNLLWSPMFFRYHRIDLALLDIALLWINLLALIYQSNQSIRLLLTPYFLWISFAGTLNYQIYMLNA</sequence>
<keyword evidence="5 6" id="KW-0472">Membrane</keyword>
<keyword evidence="8" id="KW-1185">Reference proteome</keyword>
<evidence type="ECO:0000256" key="1">
    <source>
        <dbReference type="ARBA" id="ARBA00004141"/>
    </source>
</evidence>
<proteinExistence type="inferred from homology"/>
<dbReference type="GO" id="GO:0016020">
    <property type="term" value="C:membrane"/>
    <property type="evidence" value="ECO:0007669"/>
    <property type="project" value="UniProtKB-SubCell"/>
</dbReference>
<evidence type="ECO:0000256" key="5">
    <source>
        <dbReference type="ARBA" id="ARBA00023136"/>
    </source>
</evidence>
<dbReference type="KEGG" id="ptc:phytr_4030"/>
<dbReference type="PANTHER" id="PTHR10057:SF0">
    <property type="entry name" value="TRANSLOCATOR PROTEIN"/>
    <property type="match status" value="1"/>
</dbReference>
<dbReference type="FunFam" id="1.20.1260.100:FF:000001">
    <property type="entry name" value="translocator protein 2"/>
    <property type="match status" value="1"/>
</dbReference>
<name>A0A2P1P7V7_9RICK</name>
<feature type="transmembrane region" description="Helical" evidence="6">
    <location>
        <begin position="127"/>
        <end position="144"/>
    </location>
</feature>
<dbReference type="Proteomes" id="UP000241762">
    <property type="component" value="Chromosome"/>
</dbReference>
<evidence type="ECO:0000256" key="3">
    <source>
        <dbReference type="ARBA" id="ARBA00022692"/>
    </source>
</evidence>
<dbReference type="RefSeq" id="WP_106874220.1">
    <property type="nucleotide sequence ID" value="NZ_CP027845.1"/>
</dbReference>
<comment type="similarity">
    <text evidence="2">Belongs to the TspO/BZRP family.</text>
</comment>
<evidence type="ECO:0000256" key="2">
    <source>
        <dbReference type="ARBA" id="ARBA00007524"/>
    </source>
</evidence>
<keyword evidence="4 6" id="KW-1133">Transmembrane helix</keyword>